<gene>
    <name evidence="3" type="ORF">GCM10011532_28350</name>
</gene>
<dbReference type="RefSeq" id="WP_011709340.1">
    <property type="nucleotide sequence ID" value="NZ_BMIX01000007.1"/>
</dbReference>
<evidence type="ECO:0000259" key="2">
    <source>
        <dbReference type="Pfam" id="PF07584"/>
    </source>
</evidence>
<dbReference type="InterPro" id="IPR011933">
    <property type="entry name" value="Double_TM_dom"/>
</dbReference>
<organism evidence="3 4">
    <name type="scientific">Christiangramia forsetii</name>
    <dbReference type="NCBI Taxonomy" id="411153"/>
    <lineage>
        <taxon>Bacteria</taxon>
        <taxon>Pseudomonadati</taxon>
        <taxon>Bacteroidota</taxon>
        <taxon>Flavobacteriia</taxon>
        <taxon>Flavobacteriales</taxon>
        <taxon>Flavobacteriaceae</taxon>
        <taxon>Christiangramia</taxon>
    </lineage>
</organism>
<dbReference type="PANTHER" id="PTHR37464">
    <property type="entry name" value="BLL2463 PROTEIN"/>
    <property type="match status" value="1"/>
</dbReference>
<keyword evidence="4" id="KW-1185">Reference proteome</keyword>
<dbReference type="EMBL" id="BMIX01000007">
    <property type="protein sequence ID" value="GGG42812.1"/>
    <property type="molecule type" value="Genomic_DNA"/>
</dbReference>
<dbReference type="PANTHER" id="PTHR37464:SF1">
    <property type="entry name" value="BLL2463 PROTEIN"/>
    <property type="match status" value="1"/>
</dbReference>
<name>A0ABQ1WTU1_9FLAO</name>
<evidence type="ECO:0000256" key="1">
    <source>
        <dbReference type="SAM" id="Phobius"/>
    </source>
</evidence>
<comment type="caution">
    <text evidence="3">The sequence shown here is derived from an EMBL/GenBank/DDBJ whole genome shotgun (WGS) entry which is preliminary data.</text>
</comment>
<feature type="domain" description="Aerotolerance regulator N-terminal" evidence="2">
    <location>
        <begin position="1"/>
        <end position="76"/>
    </location>
</feature>
<feature type="transmembrane region" description="Helical" evidence="1">
    <location>
        <begin position="56"/>
        <end position="78"/>
    </location>
</feature>
<evidence type="ECO:0000313" key="3">
    <source>
        <dbReference type="EMBL" id="GGG42812.1"/>
    </source>
</evidence>
<accession>A0ABQ1WTU1</accession>
<feature type="transmembrane region" description="Helical" evidence="1">
    <location>
        <begin position="6"/>
        <end position="24"/>
    </location>
</feature>
<keyword evidence="1" id="KW-0812">Transmembrane</keyword>
<feature type="transmembrane region" description="Helical" evidence="1">
    <location>
        <begin position="616"/>
        <end position="635"/>
    </location>
</feature>
<dbReference type="NCBIfam" id="TIGR02226">
    <property type="entry name" value="two_anch"/>
    <property type="match status" value="1"/>
</dbReference>
<keyword evidence="1" id="KW-0472">Membrane</keyword>
<dbReference type="Pfam" id="PF07584">
    <property type="entry name" value="BatA"/>
    <property type="match status" value="1"/>
</dbReference>
<proteinExistence type="predicted"/>
<dbReference type="Proteomes" id="UP000605733">
    <property type="component" value="Unassembled WGS sequence"/>
</dbReference>
<sequence>MQFQHPELLYALFLLLIPLIVHLFRLRKFQREDFTNVKFLKKVIQETRQSSRLKKFLILITRLLLVGCLVLAFAQPFIPASDKALQDSHTLIYLDNSFSMQASKRQSSLLQSSVNELLENLKDENQYGFFTNDSDLFNRSTIELKKELQEIEFIDKQLDFREINLKAENYFKKYSGTNKNLVIISDFQHSLNIPSTIDNKSFNYNFVKKEVQALENISLDSVFIEDSNPESLSLNIQLKTNIEIKEPVTISIFNNEKLLGRNTIQNFEDGLATINFRLQNEKISNGRIEIEDSGLWYDNELFFNINEKQPIKVVIISGSDFDFLNRIYTIPEFETSNFTPNQIDFNQLNTANLIVLNEVDQISSSLLNNLSNIQNNGASLIIIPPEETINYSPILNKLGLPSLGEKLEDERLITRIEYDHPLFQSVFEKRTENFEYPKVLSYFNAASTNPILKYEDGQSFLLESNSVYLFTAPINTKNSNFTNSPLIVPVFYQIGLNALKRNQLYFETGKENKVDIPVELGKDQVLHIKNGDIDIIPQQQNFSNRVEINTSTVALEAGNYEISNTSTNIGNISFNYDRSESNLTYTDISAINNLKIYGTVEEYFSELNAASQITALWKWFVIFALIFLLIEMLLIKFFK</sequence>
<keyword evidence="1" id="KW-1133">Transmembrane helix</keyword>
<reference evidence="4" key="1">
    <citation type="journal article" date="2019" name="Int. J. Syst. Evol. Microbiol.">
        <title>The Global Catalogue of Microorganisms (GCM) 10K type strain sequencing project: providing services to taxonomists for standard genome sequencing and annotation.</title>
        <authorList>
            <consortium name="The Broad Institute Genomics Platform"/>
            <consortium name="The Broad Institute Genome Sequencing Center for Infectious Disease"/>
            <person name="Wu L."/>
            <person name="Ma J."/>
        </authorList>
    </citation>
    <scope>NUCLEOTIDE SEQUENCE [LARGE SCALE GENOMIC DNA]</scope>
    <source>
        <strain evidence="4">CGMCC 1.15422</strain>
    </source>
</reference>
<evidence type="ECO:0000313" key="4">
    <source>
        <dbReference type="Proteomes" id="UP000605733"/>
    </source>
</evidence>
<protein>
    <submittedName>
        <fullName evidence="3">Membrane protein</fullName>
    </submittedName>
</protein>
<dbReference type="InterPro" id="IPR024163">
    <property type="entry name" value="Aerotolerance_reg_N"/>
</dbReference>